<dbReference type="Pfam" id="PF00005">
    <property type="entry name" value="ABC_tran"/>
    <property type="match status" value="1"/>
</dbReference>
<reference evidence="6 7" key="1">
    <citation type="submission" date="2017-08" db="EMBL/GenBank/DDBJ databases">
        <title>Pleomorphomonas carboxidotrophicus sp. nov., a new mesophilic hydrogenogenic carboxidotroph.</title>
        <authorList>
            <person name="Esquivel-Elizondo S."/>
            <person name="Krajmalnik-Brown R."/>
            <person name="Maldonado J."/>
        </authorList>
    </citation>
    <scope>NUCLEOTIDE SEQUENCE [LARGE SCALE GENOMIC DNA]</scope>
    <source>
        <strain evidence="6 7">SVCO-16</strain>
    </source>
</reference>
<comment type="caution">
    <text evidence="6">The sequence shown here is derived from an EMBL/GenBank/DDBJ whole genome shotgun (WGS) entry which is preliminary data.</text>
</comment>
<dbReference type="InterPro" id="IPR003439">
    <property type="entry name" value="ABC_transporter-like_ATP-bd"/>
</dbReference>
<keyword evidence="3" id="KW-0547">Nucleotide-binding</keyword>
<dbReference type="Gene3D" id="3.40.50.300">
    <property type="entry name" value="P-loop containing nucleotide triphosphate hydrolases"/>
    <property type="match status" value="1"/>
</dbReference>
<sequence>MTAAPAIRLAGVGKLFAAESGGTVTALADVGFDVAAGEFVALIGPSGCGKSTILRLVAGLDQPSDGSVTVHGGDPEALSRAHKLGFAFQDAALLPWLDVRDNIAMPFRLAGVPKDMDRVAKLIDLVGLAGFERARPDELSGGMRQRVAIARALVLEPEVLLLDEPFGALDAVTRRQMNLELQRIWSATRTTTLMVTHAVDEALFLADRVLIMSPRPGRVVEAVTVPFGRPRAPALLREPAFHALEDRLTEALIPEAPGDSGPIQPIA</sequence>
<accession>A0A2G9WY47</accession>
<dbReference type="Proteomes" id="UP000231070">
    <property type="component" value="Unassembled WGS sequence"/>
</dbReference>
<dbReference type="InterPro" id="IPR003593">
    <property type="entry name" value="AAA+_ATPase"/>
</dbReference>
<dbReference type="InterPro" id="IPR027417">
    <property type="entry name" value="P-loop_NTPase"/>
</dbReference>
<dbReference type="PANTHER" id="PTHR42788">
    <property type="entry name" value="TAURINE IMPORT ATP-BINDING PROTEIN-RELATED"/>
    <property type="match status" value="1"/>
</dbReference>
<dbReference type="PROSITE" id="PS00211">
    <property type="entry name" value="ABC_TRANSPORTER_1"/>
    <property type="match status" value="1"/>
</dbReference>
<evidence type="ECO:0000256" key="3">
    <source>
        <dbReference type="ARBA" id="ARBA00022741"/>
    </source>
</evidence>
<keyword evidence="4 6" id="KW-0067">ATP-binding</keyword>
<organism evidence="6 7">
    <name type="scientific">Pleomorphomonas carboxyditropha</name>
    <dbReference type="NCBI Taxonomy" id="2023338"/>
    <lineage>
        <taxon>Bacteria</taxon>
        <taxon>Pseudomonadati</taxon>
        <taxon>Pseudomonadota</taxon>
        <taxon>Alphaproteobacteria</taxon>
        <taxon>Hyphomicrobiales</taxon>
        <taxon>Pleomorphomonadaceae</taxon>
        <taxon>Pleomorphomonas</taxon>
    </lineage>
</organism>
<evidence type="ECO:0000256" key="2">
    <source>
        <dbReference type="ARBA" id="ARBA00022448"/>
    </source>
</evidence>
<dbReference type="InterPro" id="IPR017871">
    <property type="entry name" value="ABC_transporter-like_CS"/>
</dbReference>
<keyword evidence="2" id="KW-0813">Transport</keyword>
<evidence type="ECO:0000259" key="5">
    <source>
        <dbReference type="PROSITE" id="PS50893"/>
    </source>
</evidence>
<dbReference type="EMBL" id="NQVN01000004">
    <property type="protein sequence ID" value="PIO99646.1"/>
    <property type="molecule type" value="Genomic_DNA"/>
</dbReference>
<dbReference type="AlphaFoldDB" id="A0A2G9WY47"/>
<evidence type="ECO:0000256" key="1">
    <source>
        <dbReference type="ARBA" id="ARBA00005417"/>
    </source>
</evidence>
<dbReference type="GO" id="GO:0005524">
    <property type="term" value="F:ATP binding"/>
    <property type="evidence" value="ECO:0007669"/>
    <property type="project" value="UniProtKB-KW"/>
</dbReference>
<dbReference type="OrthoDB" id="9807242at2"/>
<dbReference type="PROSITE" id="PS50893">
    <property type="entry name" value="ABC_TRANSPORTER_2"/>
    <property type="match status" value="1"/>
</dbReference>
<dbReference type="PANTHER" id="PTHR42788:SF13">
    <property type="entry name" value="ALIPHATIC SULFONATES IMPORT ATP-BINDING PROTEIN SSUB"/>
    <property type="match status" value="1"/>
</dbReference>
<dbReference type="SMART" id="SM00382">
    <property type="entry name" value="AAA"/>
    <property type="match status" value="1"/>
</dbReference>
<protein>
    <submittedName>
        <fullName evidence="6">Nitrate/sulfonate/bicarbonate ABC transporter ATP-binding protein</fullName>
    </submittedName>
</protein>
<dbReference type="GO" id="GO:0016887">
    <property type="term" value="F:ATP hydrolysis activity"/>
    <property type="evidence" value="ECO:0007669"/>
    <property type="project" value="InterPro"/>
</dbReference>
<evidence type="ECO:0000256" key="4">
    <source>
        <dbReference type="ARBA" id="ARBA00022840"/>
    </source>
</evidence>
<gene>
    <name evidence="6" type="ORF">CJ014_10090</name>
</gene>
<comment type="similarity">
    <text evidence="1">Belongs to the ABC transporter superfamily.</text>
</comment>
<proteinExistence type="inferred from homology"/>
<dbReference type="CDD" id="cd03293">
    <property type="entry name" value="ABC_NrtD_SsuB_transporters"/>
    <property type="match status" value="1"/>
</dbReference>
<dbReference type="SUPFAM" id="SSF52540">
    <property type="entry name" value="P-loop containing nucleoside triphosphate hydrolases"/>
    <property type="match status" value="1"/>
</dbReference>
<name>A0A2G9WY47_9HYPH</name>
<dbReference type="RefSeq" id="WP_100080346.1">
    <property type="nucleotide sequence ID" value="NZ_NQVN01000004.1"/>
</dbReference>
<keyword evidence="7" id="KW-1185">Reference proteome</keyword>
<dbReference type="InterPro" id="IPR050166">
    <property type="entry name" value="ABC_transporter_ATP-bind"/>
</dbReference>
<feature type="domain" description="ABC transporter" evidence="5">
    <location>
        <begin position="7"/>
        <end position="239"/>
    </location>
</feature>
<evidence type="ECO:0000313" key="7">
    <source>
        <dbReference type="Proteomes" id="UP000231070"/>
    </source>
</evidence>
<evidence type="ECO:0000313" key="6">
    <source>
        <dbReference type="EMBL" id="PIO99646.1"/>
    </source>
</evidence>